<dbReference type="Gene3D" id="3.40.50.2000">
    <property type="entry name" value="Glycogen Phosphorylase B"/>
    <property type="match status" value="2"/>
</dbReference>
<dbReference type="InterPro" id="IPR001296">
    <property type="entry name" value="Glyco_trans_1"/>
</dbReference>
<evidence type="ECO:0000259" key="2">
    <source>
        <dbReference type="Pfam" id="PF00534"/>
    </source>
</evidence>
<reference evidence="4" key="1">
    <citation type="submission" date="2017-09" db="EMBL/GenBank/DDBJ databases">
        <title>Depth-based differentiation of microbial function through sediment-hosted aquifers and enrichment of novel symbionts in the deep terrestrial subsurface.</title>
        <authorList>
            <person name="Probst A.J."/>
            <person name="Ladd B."/>
            <person name="Jarett J.K."/>
            <person name="Geller-Mcgrath D.E."/>
            <person name="Sieber C.M.K."/>
            <person name="Emerson J.B."/>
            <person name="Anantharaman K."/>
            <person name="Thomas B.C."/>
            <person name="Malmstrom R."/>
            <person name="Stieglmeier M."/>
            <person name="Klingl A."/>
            <person name="Woyke T."/>
            <person name="Ryan C.M."/>
            <person name="Banfield J.F."/>
        </authorList>
    </citation>
    <scope>NUCLEOTIDE SEQUENCE [LARGE SCALE GENOMIC DNA]</scope>
</reference>
<feature type="domain" description="Glycosyl transferase family 1" evidence="2">
    <location>
        <begin position="160"/>
        <end position="321"/>
    </location>
</feature>
<evidence type="ECO:0000256" key="1">
    <source>
        <dbReference type="ARBA" id="ARBA00022679"/>
    </source>
</evidence>
<feature type="non-terminal residue" evidence="3">
    <location>
        <position position="1"/>
    </location>
</feature>
<evidence type="ECO:0000313" key="4">
    <source>
        <dbReference type="Proteomes" id="UP000230683"/>
    </source>
</evidence>
<organism evidence="3 4">
    <name type="scientific">candidate division WWE3 bacterium CG_4_9_14_3_um_filter_34_6</name>
    <dbReference type="NCBI Taxonomy" id="1975079"/>
    <lineage>
        <taxon>Bacteria</taxon>
        <taxon>Katanobacteria</taxon>
    </lineage>
</organism>
<dbReference type="Pfam" id="PF00534">
    <property type="entry name" value="Glycos_transf_1"/>
    <property type="match status" value="1"/>
</dbReference>
<keyword evidence="1" id="KW-0808">Transferase</keyword>
<dbReference type="AlphaFoldDB" id="A0A2M7X4T0"/>
<protein>
    <recommendedName>
        <fullName evidence="2">Glycosyl transferase family 1 domain-containing protein</fullName>
    </recommendedName>
</protein>
<dbReference type="SUPFAM" id="SSF53756">
    <property type="entry name" value="UDP-Glycosyltransferase/glycogen phosphorylase"/>
    <property type="match status" value="1"/>
</dbReference>
<sequence>SGSNLYHPHNPRFKKWISDYKEYSIQEQTFFLRDLLQARLDLLHIPHFNIPILYPKKMVITIHDLIMHKSKTSEVTTLSAPKYLLKQFVYRFVTNIASFRASNIIVPSKSVGDDVVKMLKYANKDKTFVTYEGVDSELLALDNYDKKKSLMRLEEMRIVDNYFLYVGSAYPHKNLNMLLVSYKELLEKLNVRAQLVFAGRIDDFSQRLAGFSHALNLDGKVIYAARFSETPFVTETDLAMLYKSASVYVFPSLMEGFSITPLEAQAFGVPVLLSDIETHREVFGDSVMYFDPKSTIDLSENMKEIYNNEVLKQELIEKGYENVKKYSWKNMASETLKVYEGSV</sequence>
<accession>A0A2M7X4T0</accession>
<name>A0A2M7X4T0_UNCKA</name>
<proteinExistence type="predicted"/>
<dbReference type="Proteomes" id="UP000230683">
    <property type="component" value="Unassembled WGS sequence"/>
</dbReference>
<dbReference type="PANTHER" id="PTHR46401">
    <property type="entry name" value="GLYCOSYLTRANSFERASE WBBK-RELATED"/>
    <property type="match status" value="1"/>
</dbReference>
<gene>
    <name evidence="3" type="ORF">CO178_00760</name>
</gene>
<dbReference type="EMBL" id="PFWY01000036">
    <property type="protein sequence ID" value="PJA41176.1"/>
    <property type="molecule type" value="Genomic_DNA"/>
</dbReference>
<comment type="caution">
    <text evidence="3">The sequence shown here is derived from an EMBL/GenBank/DDBJ whole genome shotgun (WGS) entry which is preliminary data.</text>
</comment>
<evidence type="ECO:0000313" key="3">
    <source>
        <dbReference type="EMBL" id="PJA41176.1"/>
    </source>
</evidence>
<dbReference type="CDD" id="cd03809">
    <property type="entry name" value="GT4_MtfB-like"/>
    <property type="match status" value="1"/>
</dbReference>
<dbReference type="GO" id="GO:0009103">
    <property type="term" value="P:lipopolysaccharide biosynthetic process"/>
    <property type="evidence" value="ECO:0007669"/>
    <property type="project" value="TreeGrafter"/>
</dbReference>
<dbReference type="GO" id="GO:0016757">
    <property type="term" value="F:glycosyltransferase activity"/>
    <property type="evidence" value="ECO:0007669"/>
    <property type="project" value="InterPro"/>
</dbReference>
<dbReference type="PANTHER" id="PTHR46401:SF2">
    <property type="entry name" value="GLYCOSYLTRANSFERASE WBBK-RELATED"/>
    <property type="match status" value="1"/>
</dbReference>